<dbReference type="Gene3D" id="3.40.1440.10">
    <property type="entry name" value="GIY-YIG endonuclease"/>
    <property type="match status" value="1"/>
</dbReference>
<dbReference type="InterPro" id="IPR035901">
    <property type="entry name" value="GIY-YIG_endonuc_sf"/>
</dbReference>
<evidence type="ECO:0008006" key="2">
    <source>
        <dbReference type="Google" id="ProtNLM"/>
    </source>
</evidence>
<comment type="caution">
    <text evidence="1">The sequence shown here is derived from an EMBL/GenBank/DDBJ whole genome shotgun (WGS) entry which is preliminary data.</text>
</comment>
<gene>
    <name evidence="1" type="ORF">RMR22_20400</name>
</gene>
<reference evidence="1" key="1">
    <citation type="journal article" date="2023" name="Phytobiomes J">
        <title>Deciphering the key players within the bacterial microbiota associated with aerial crown gall tumors on rhododendron: Insights into the gallobiome.</title>
        <authorList>
            <person name="Kuzmanovic N."/>
            <person name="Nesme J."/>
            <person name="Wolf J."/>
            <person name="Neumann-Schaal M."/>
            <person name="Petersen J."/>
            <person name="Fernandez-Gnecco G."/>
            <person name="Sproeer C."/>
            <person name="Bunk B."/>
            <person name="Overmann J."/>
            <person name="Sorensen S.J."/>
            <person name="Idczak E."/>
            <person name="Smalla K."/>
        </authorList>
    </citation>
    <scope>NUCLEOTIDE SEQUENCE</scope>
    <source>
        <strain evidence="1">Rho-11.1</strain>
    </source>
</reference>
<dbReference type="RefSeq" id="WP_320203302.1">
    <property type="nucleotide sequence ID" value="NZ_CP192783.1"/>
</dbReference>
<name>A0AAW9FP92_9HYPH</name>
<protein>
    <recommendedName>
        <fullName evidence="2">GIY-YIG domain-containing protein</fullName>
    </recommendedName>
</protein>
<dbReference type="EMBL" id="JAVRAF010000009">
    <property type="protein sequence ID" value="MDX8304623.1"/>
    <property type="molecule type" value="Genomic_DNA"/>
</dbReference>
<sequence length="139" mass="15932">MSAQGMLASELVQKGFRLAGSWRDEHDRPDRAEWLKHQPGLYAFAIAGEVVFIGKSGFLDRKLRDYGAWAFKFSRHDTEDVYFQIAASVLSGKEVQVFTKIMRISMAELTPIEAELIHSAQPLWNRTCRAALRRQGHYF</sequence>
<accession>A0AAW9FP92</accession>
<proteinExistence type="predicted"/>
<dbReference type="AlphaFoldDB" id="A0AAW9FP92"/>
<evidence type="ECO:0000313" key="1">
    <source>
        <dbReference type="EMBL" id="MDX8304623.1"/>
    </source>
</evidence>
<organism evidence="1">
    <name type="scientific">Agrobacterium rosae</name>
    <dbReference type="NCBI Taxonomy" id="1972867"/>
    <lineage>
        <taxon>Bacteria</taxon>
        <taxon>Pseudomonadati</taxon>
        <taxon>Pseudomonadota</taxon>
        <taxon>Alphaproteobacteria</taxon>
        <taxon>Hyphomicrobiales</taxon>
        <taxon>Rhizobiaceae</taxon>
        <taxon>Rhizobium/Agrobacterium group</taxon>
        <taxon>Agrobacterium</taxon>
    </lineage>
</organism>